<dbReference type="RefSeq" id="WP_142896967.1">
    <property type="nucleotide sequence ID" value="NZ_ML660055.1"/>
</dbReference>
<organism evidence="3 4">
    <name type="scientific">Denitrobaculum tricleocarpae</name>
    <dbReference type="NCBI Taxonomy" id="2591009"/>
    <lineage>
        <taxon>Bacteria</taxon>
        <taxon>Pseudomonadati</taxon>
        <taxon>Pseudomonadota</taxon>
        <taxon>Alphaproteobacteria</taxon>
        <taxon>Rhodospirillales</taxon>
        <taxon>Rhodospirillaceae</taxon>
        <taxon>Denitrobaculum</taxon>
    </lineage>
</organism>
<evidence type="ECO:0000256" key="2">
    <source>
        <dbReference type="SAM" id="SignalP"/>
    </source>
</evidence>
<keyword evidence="4" id="KW-1185">Reference proteome</keyword>
<dbReference type="SUPFAM" id="SSF89392">
    <property type="entry name" value="Prokaryotic lipoproteins and lipoprotein localization factors"/>
    <property type="match status" value="1"/>
</dbReference>
<name>A0A545TRD1_9PROT</name>
<evidence type="ECO:0000313" key="3">
    <source>
        <dbReference type="EMBL" id="TQV79787.1"/>
    </source>
</evidence>
<dbReference type="Gene3D" id="2.50.20.10">
    <property type="entry name" value="Lipoprotein localisation LolA/LolB/LppX"/>
    <property type="match status" value="1"/>
</dbReference>
<evidence type="ECO:0000256" key="1">
    <source>
        <dbReference type="ARBA" id="ARBA00022729"/>
    </source>
</evidence>
<dbReference type="OrthoDB" id="9800501at2"/>
<dbReference type="InterPro" id="IPR029046">
    <property type="entry name" value="LolA/LolB/LppX"/>
</dbReference>
<dbReference type="Proteomes" id="UP000315252">
    <property type="component" value="Unassembled WGS sequence"/>
</dbReference>
<dbReference type="Pfam" id="PF03548">
    <property type="entry name" value="LolA"/>
    <property type="match status" value="1"/>
</dbReference>
<keyword evidence="1 2" id="KW-0732">Signal</keyword>
<dbReference type="EMBL" id="VHSH01000004">
    <property type="protein sequence ID" value="TQV79787.1"/>
    <property type="molecule type" value="Genomic_DNA"/>
</dbReference>
<protein>
    <submittedName>
        <fullName evidence="3">Outer membrane lipoprotein carrier protein LolA</fullName>
    </submittedName>
</protein>
<reference evidence="3 4" key="1">
    <citation type="submission" date="2019-06" db="EMBL/GenBank/DDBJ databases">
        <title>Whole genome sequence for Rhodospirillaceae sp. R148.</title>
        <authorList>
            <person name="Wang G."/>
        </authorList>
    </citation>
    <scope>NUCLEOTIDE SEQUENCE [LARGE SCALE GENOMIC DNA]</scope>
    <source>
        <strain evidence="3 4">R148</strain>
    </source>
</reference>
<sequence>MKTWLKAAVVSGLTASATAIGLPAVAQNAAEEAPEAANELARPPGLEPAINWTGPRKLSNGEPPLQTTALSPDDSAAVARVERYLNTLTSVHARFIQVSTNGSFAEGEVHIQRPGKMRFQYDDPHPALLIANGLTLLYYDRELKQATFLPLWETPLWFLIREKVELTDDIEIVDVVQDAGVLSMILEDSSNGDVGRITLTFSDKPLRLHKWEVVDAQGIATQVSLFNAEYDVPIEKSVFEYDDLEIDTPGLGNNR</sequence>
<feature type="chain" id="PRO_5022035485" evidence="2">
    <location>
        <begin position="20"/>
        <end position="255"/>
    </location>
</feature>
<evidence type="ECO:0000313" key="4">
    <source>
        <dbReference type="Proteomes" id="UP000315252"/>
    </source>
</evidence>
<gene>
    <name evidence="3" type="ORF">FKG95_13890</name>
</gene>
<dbReference type="InterPro" id="IPR004564">
    <property type="entry name" value="OM_lipoprot_carrier_LolA-like"/>
</dbReference>
<keyword evidence="3" id="KW-0449">Lipoprotein</keyword>
<dbReference type="PANTHER" id="PTHR35869:SF1">
    <property type="entry name" value="OUTER-MEMBRANE LIPOPROTEIN CARRIER PROTEIN"/>
    <property type="match status" value="1"/>
</dbReference>
<dbReference type="AlphaFoldDB" id="A0A545TRD1"/>
<proteinExistence type="predicted"/>
<dbReference type="CDD" id="cd16325">
    <property type="entry name" value="LolA"/>
    <property type="match status" value="1"/>
</dbReference>
<comment type="caution">
    <text evidence="3">The sequence shown here is derived from an EMBL/GenBank/DDBJ whole genome shotgun (WGS) entry which is preliminary data.</text>
</comment>
<accession>A0A545TRD1</accession>
<feature type="signal peptide" evidence="2">
    <location>
        <begin position="1"/>
        <end position="19"/>
    </location>
</feature>
<dbReference type="PANTHER" id="PTHR35869">
    <property type="entry name" value="OUTER-MEMBRANE LIPOPROTEIN CARRIER PROTEIN"/>
    <property type="match status" value="1"/>
</dbReference>